<protein>
    <submittedName>
        <fullName evidence="2">Uncharacterized protein</fullName>
    </submittedName>
</protein>
<comment type="caution">
    <text evidence="2">The sequence shown here is derived from an EMBL/GenBank/DDBJ whole genome shotgun (WGS) entry which is preliminary data.</text>
</comment>
<dbReference type="AlphaFoldDB" id="A0AAD6VNF4"/>
<sequence length="350" mass="39913">MSDTLAQLEAIKQHLQEQAAGCAQRTNREKEREEIADKQRAETDALEALVRQNLENITRTAEAARLQDKSAGSLDERAIDTLLQLVKENHDSQMTRIRDFIHRTTTGNFIQRNIPPEEDLTDYRVQNFKAIQTLRVDRFNRGDGAVTILSEGLQTDQVYELEKRANMQAKSELVSRYEFRERVEADTFGGATGRGYRCLSLGLDPAAPTTSFFDRGDQEPFSETPGCDDMLESRLGVARDIFPQALEHMTSRRQYWRASILSLCCNSDRRARNPRCRVERQIAFPTTAPLSNEVLFGRHVSGGSTFAGQQPSKASRKHRHQQAMIWRPPEPCNWCDFWIWNVDTAGQPIP</sequence>
<accession>A0AAD6VNF4</accession>
<keyword evidence="3" id="KW-1185">Reference proteome</keyword>
<evidence type="ECO:0000256" key="1">
    <source>
        <dbReference type="SAM" id="MobiDB-lite"/>
    </source>
</evidence>
<feature type="compositionally biased region" description="Basic and acidic residues" evidence="1">
    <location>
        <begin position="26"/>
        <end position="40"/>
    </location>
</feature>
<feature type="region of interest" description="Disordered" evidence="1">
    <location>
        <begin position="20"/>
        <end position="40"/>
    </location>
</feature>
<name>A0AAD6VNF4_9AGAR</name>
<reference evidence="2" key="1">
    <citation type="submission" date="2023-03" db="EMBL/GenBank/DDBJ databases">
        <title>Massive genome expansion in bonnet fungi (Mycena s.s.) driven by repeated elements and novel gene families across ecological guilds.</title>
        <authorList>
            <consortium name="Lawrence Berkeley National Laboratory"/>
            <person name="Harder C.B."/>
            <person name="Miyauchi S."/>
            <person name="Viragh M."/>
            <person name="Kuo A."/>
            <person name="Thoen E."/>
            <person name="Andreopoulos B."/>
            <person name="Lu D."/>
            <person name="Skrede I."/>
            <person name="Drula E."/>
            <person name="Henrissat B."/>
            <person name="Morin E."/>
            <person name="Kohler A."/>
            <person name="Barry K."/>
            <person name="LaButti K."/>
            <person name="Morin E."/>
            <person name="Salamov A."/>
            <person name="Lipzen A."/>
            <person name="Mereny Z."/>
            <person name="Hegedus B."/>
            <person name="Baldrian P."/>
            <person name="Stursova M."/>
            <person name="Weitz H."/>
            <person name="Taylor A."/>
            <person name="Grigoriev I.V."/>
            <person name="Nagy L.G."/>
            <person name="Martin F."/>
            <person name="Kauserud H."/>
        </authorList>
    </citation>
    <scope>NUCLEOTIDE SEQUENCE</scope>
    <source>
        <strain evidence="2">9144</strain>
    </source>
</reference>
<dbReference type="Proteomes" id="UP001219525">
    <property type="component" value="Unassembled WGS sequence"/>
</dbReference>
<organism evidence="2 3">
    <name type="scientific">Mycena pura</name>
    <dbReference type="NCBI Taxonomy" id="153505"/>
    <lineage>
        <taxon>Eukaryota</taxon>
        <taxon>Fungi</taxon>
        <taxon>Dikarya</taxon>
        <taxon>Basidiomycota</taxon>
        <taxon>Agaricomycotina</taxon>
        <taxon>Agaricomycetes</taxon>
        <taxon>Agaricomycetidae</taxon>
        <taxon>Agaricales</taxon>
        <taxon>Marasmiineae</taxon>
        <taxon>Mycenaceae</taxon>
        <taxon>Mycena</taxon>
    </lineage>
</organism>
<gene>
    <name evidence="2" type="ORF">GGX14DRAFT_393640</name>
</gene>
<dbReference type="EMBL" id="JARJCW010000024">
    <property type="protein sequence ID" value="KAJ7212003.1"/>
    <property type="molecule type" value="Genomic_DNA"/>
</dbReference>
<evidence type="ECO:0000313" key="3">
    <source>
        <dbReference type="Proteomes" id="UP001219525"/>
    </source>
</evidence>
<evidence type="ECO:0000313" key="2">
    <source>
        <dbReference type="EMBL" id="KAJ7212003.1"/>
    </source>
</evidence>
<proteinExistence type="predicted"/>